<evidence type="ECO:0000256" key="4">
    <source>
        <dbReference type="ARBA" id="ARBA00023172"/>
    </source>
</evidence>
<feature type="domain" description="Tyr recombinase" evidence="5">
    <location>
        <begin position="167"/>
        <end position="373"/>
    </location>
</feature>
<comment type="similarity">
    <text evidence="1">Belongs to the 'phage' integrase family.</text>
</comment>
<keyword evidence="2" id="KW-0229">DNA integration</keyword>
<dbReference type="PANTHER" id="PTHR30349">
    <property type="entry name" value="PHAGE INTEGRASE-RELATED"/>
    <property type="match status" value="1"/>
</dbReference>
<dbReference type="GO" id="GO:0003677">
    <property type="term" value="F:DNA binding"/>
    <property type="evidence" value="ECO:0007669"/>
    <property type="project" value="UniProtKB-KW"/>
</dbReference>
<gene>
    <name evidence="6" type="ORF">GMA92_14160</name>
</gene>
<name>A0A9X5APR7_9FIRM</name>
<comment type="caution">
    <text evidence="6">The sequence shown here is derived from an EMBL/GenBank/DDBJ whole genome shotgun (WGS) entry which is preliminary data.</text>
</comment>
<dbReference type="Pfam" id="PF14659">
    <property type="entry name" value="Phage_int_SAM_3"/>
    <property type="match status" value="1"/>
</dbReference>
<evidence type="ECO:0000256" key="3">
    <source>
        <dbReference type="ARBA" id="ARBA00023125"/>
    </source>
</evidence>
<dbReference type="CDD" id="cd01189">
    <property type="entry name" value="INT_ICEBs1_C_like"/>
    <property type="match status" value="1"/>
</dbReference>
<evidence type="ECO:0000259" key="5">
    <source>
        <dbReference type="PROSITE" id="PS51898"/>
    </source>
</evidence>
<evidence type="ECO:0000256" key="2">
    <source>
        <dbReference type="ARBA" id="ARBA00022908"/>
    </source>
</evidence>
<dbReference type="InterPro" id="IPR011010">
    <property type="entry name" value="DNA_brk_join_enz"/>
</dbReference>
<dbReference type="InterPro" id="IPR004107">
    <property type="entry name" value="Integrase_SAM-like_N"/>
</dbReference>
<dbReference type="Gene3D" id="1.10.443.10">
    <property type="entry name" value="Intergrase catalytic core"/>
    <property type="match status" value="1"/>
</dbReference>
<evidence type="ECO:0000313" key="6">
    <source>
        <dbReference type="EMBL" id="MTK22557.1"/>
    </source>
</evidence>
<keyword evidence="3" id="KW-0238">DNA-binding</keyword>
<dbReference type="InterPro" id="IPR010998">
    <property type="entry name" value="Integrase_recombinase_N"/>
</dbReference>
<reference evidence="6 7" key="1">
    <citation type="journal article" date="2019" name="Nat. Med.">
        <title>A library of human gut bacterial isolates paired with longitudinal multiomics data enables mechanistic microbiome research.</title>
        <authorList>
            <person name="Poyet M."/>
            <person name="Groussin M."/>
            <person name="Gibbons S.M."/>
            <person name="Avila-Pacheco J."/>
            <person name="Jiang X."/>
            <person name="Kearney S.M."/>
            <person name="Perrotta A.R."/>
            <person name="Berdy B."/>
            <person name="Zhao S."/>
            <person name="Lieberman T.D."/>
            <person name="Swanson P.K."/>
            <person name="Smith M."/>
            <person name="Roesemann S."/>
            <person name="Alexander J.E."/>
            <person name="Rich S.A."/>
            <person name="Livny J."/>
            <person name="Vlamakis H."/>
            <person name="Clish C."/>
            <person name="Bullock K."/>
            <person name="Deik A."/>
            <person name="Scott J."/>
            <person name="Pierce K.A."/>
            <person name="Xavier R.J."/>
            <person name="Alm E.J."/>
        </authorList>
    </citation>
    <scope>NUCLEOTIDE SEQUENCE [LARGE SCALE GENOMIC DNA]</scope>
    <source>
        <strain evidence="6 7">BIOML-A198</strain>
    </source>
</reference>
<organism evidence="6 7">
    <name type="scientific">Turicibacter sanguinis</name>
    <dbReference type="NCBI Taxonomy" id="154288"/>
    <lineage>
        <taxon>Bacteria</taxon>
        <taxon>Bacillati</taxon>
        <taxon>Bacillota</taxon>
        <taxon>Erysipelotrichia</taxon>
        <taxon>Erysipelotrichales</taxon>
        <taxon>Turicibacteraceae</taxon>
        <taxon>Turicibacter</taxon>
    </lineage>
</organism>
<dbReference type="Gene3D" id="1.10.150.130">
    <property type="match status" value="1"/>
</dbReference>
<dbReference type="PANTHER" id="PTHR30349:SF64">
    <property type="entry name" value="PROPHAGE INTEGRASE INTD-RELATED"/>
    <property type="match status" value="1"/>
</dbReference>
<evidence type="ECO:0000313" key="7">
    <source>
        <dbReference type="Proteomes" id="UP000487649"/>
    </source>
</evidence>
<dbReference type="GO" id="GO:0006310">
    <property type="term" value="P:DNA recombination"/>
    <property type="evidence" value="ECO:0007669"/>
    <property type="project" value="UniProtKB-KW"/>
</dbReference>
<dbReference type="Pfam" id="PF14657">
    <property type="entry name" value="Arm-DNA-bind_4"/>
    <property type="match status" value="1"/>
</dbReference>
<keyword evidence="4" id="KW-0233">DNA recombination</keyword>
<dbReference type="InterPro" id="IPR002104">
    <property type="entry name" value="Integrase_catalytic"/>
</dbReference>
<dbReference type="InterPro" id="IPR050090">
    <property type="entry name" value="Tyrosine_recombinase_XerCD"/>
</dbReference>
<sequence>MKGSVRKRGDKWSYYFDIGKTEDGKRKKVERGGFRTKKECEQALRKAIEEYEDKGKVFKDTSWTVLMACNYWYETTQHTVKYNTNRIRRTIINSRIKDQIGHIYLSKLSPAILQNFFNEIAPNRSAGYLNDIYTVLNQTFDLAVKQGHMKQNIMTQIIKPKKRKPGLLTKALTDEEIIKLLTHIKKNAEDYYLPVLFGLHNGTRIGETFALTWDDVDLENKTVSITKNLITTRKHLGGISEYRIDTTKTNAGNRKTYLTQIICDELSEWKIRQKENQKKYGIHYHQNDLDYIFTRENGELIKFESLQTFLQRSQAKLGFKVNYHRLRHTHITTLFEVGATIREVQSRVGQSDIRTTLEIYTHVTEQMQNKTAAALEKRIINLPPN</sequence>
<dbReference type="InterPro" id="IPR013762">
    <property type="entry name" value="Integrase-like_cat_sf"/>
</dbReference>
<accession>A0A9X5APR7</accession>
<proteinExistence type="inferred from homology"/>
<protein>
    <submittedName>
        <fullName evidence="6">Tyrosine-type recombinase/integrase</fullName>
    </submittedName>
</protein>
<dbReference type="EMBL" id="WMQE01000042">
    <property type="protein sequence ID" value="MTK22557.1"/>
    <property type="molecule type" value="Genomic_DNA"/>
</dbReference>
<dbReference type="Pfam" id="PF00589">
    <property type="entry name" value="Phage_integrase"/>
    <property type="match status" value="1"/>
</dbReference>
<dbReference type="SUPFAM" id="SSF56349">
    <property type="entry name" value="DNA breaking-rejoining enzymes"/>
    <property type="match status" value="1"/>
</dbReference>
<dbReference type="Proteomes" id="UP000487649">
    <property type="component" value="Unassembled WGS sequence"/>
</dbReference>
<evidence type="ECO:0000256" key="1">
    <source>
        <dbReference type="ARBA" id="ARBA00008857"/>
    </source>
</evidence>
<dbReference type="InterPro" id="IPR028259">
    <property type="entry name" value="AP2-like_int_N"/>
</dbReference>
<dbReference type="AlphaFoldDB" id="A0A9X5APR7"/>
<dbReference type="PROSITE" id="PS51898">
    <property type="entry name" value="TYR_RECOMBINASE"/>
    <property type="match status" value="1"/>
</dbReference>
<dbReference type="GO" id="GO:0015074">
    <property type="term" value="P:DNA integration"/>
    <property type="evidence" value="ECO:0007669"/>
    <property type="project" value="UniProtKB-KW"/>
</dbReference>